<keyword evidence="3 9" id="KW-0032">Aminotransferase</keyword>
<evidence type="ECO:0000313" key="12">
    <source>
        <dbReference type="Proteomes" id="UP001140560"/>
    </source>
</evidence>
<dbReference type="InterPro" id="IPR018300">
    <property type="entry name" value="Aminotrans_IV_CS"/>
</dbReference>
<dbReference type="PANTHER" id="PTHR11825">
    <property type="entry name" value="SUBGROUP IIII AMINOTRANSFERASE"/>
    <property type="match status" value="1"/>
</dbReference>
<keyword evidence="9" id="KW-0028">Amino-acid biosynthesis</keyword>
<evidence type="ECO:0000256" key="7">
    <source>
        <dbReference type="RuleBase" id="RU004106"/>
    </source>
</evidence>
<dbReference type="OrthoDB" id="1732691at2759"/>
<protein>
    <recommendedName>
        <fullName evidence="9">Branched-chain-amino-acid aminotransferase</fullName>
        <ecNumber evidence="9">2.6.1.42</ecNumber>
    </recommendedName>
</protein>
<organism evidence="11 12">
    <name type="scientific">Neocucurbitaria cava</name>
    <dbReference type="NCBI Taxonomy" id="798079"/>
    <lineage>
        <taxon>Eukaryota</taxon>
        <taxon>Fungi</taxon>
        <taxon>Dikarya</taxon>
        <taxon>Ascomycota</taxon>
        <taxon>Pezizomycotina</taxon>
        <taxon>Dothideomycetes</taxon>
        <taxon>Pleosporomycetidae</taxon>
        <taxon>Pleosporales</taxon>
        <taxon>Pleosporineae</taxon>
        <taxon>Cucurbitariaceae</taxon>
        <taxon>Neocucurbitaria</taxon>
    </lineage>
</organism>
<evidence type="ECO:0000256" key="8">
    <source>
        <dbReference type="RuleBase" id="RU004516"/>
    </source>
</evidence>
<feature type="region of interest" description="Disordered" evidence="10">
    <location>
        <begin position="1"/>
        <end position="28"/>
    </location>
</feature>
<feature type="compositionally biased region" description="Polar residues" evidence="10">
    <location>
        <begin position="11"/>
        <end position="28"/>
    </location>
</feature>
<evidence type="ECO:0000256" key="6">
    <source>
        <dbReference type="PIRSR" id="PIRSR006468-1"/>
    </source>
</evidence>
<evidence type="ECO:0000256" key="2">
    <source>
        <dbReference type="ARBA" id="ARBA00009320"/>
    </source>
</evidence>
<dbReference type="GO" id="GO:0009099">
    <property type="term" value="P:L-valine biosynthetic process"/>
    <property type="evidence" value="ECO:0007669"/>
    <property type="project" value="TreeGrafter"/>
</dbReference>
<dbReference type="PROSITE" id="PS00770">
    <property type="entry name" value="AA_TRANSFER_CLASS_4"/>
    <property type="match status" value="1"/>
</dbReference>
<reference evidence="11" key="1">
    <citation type="submission" date="2022-10" db="EMBL/GenBank/DDBJ databases">
        <title>Tapping the CABI collections for fungal endophytes: first genome assemblies for Collariella, Neodidymelliopsis, Ascochyta clinopodiicola, Didymella pomorum, Didymosphaeria variabile, Neocosmospora piperis and Neocucurbitaria cava.</title>
        <authorList>
            <person name="Hill R."/>
        </authorList>
    </citation>
    <scope>NUCLEOTIDE SEQUENCE</scope>
    <source>
        <strain evidence="11">IMI 356814</strain>
    </source>
</reference>
<dbReference type="Gene3D" id="3.20.10.10">
    <property type="entry name" value="D-amino Acid Aminotransferase, subunit A, domain 2"/>
    <property type="match status" value="1"/>
</dbReference>
<comment type="similarity">
    <text evidence="2 7">Belongs to the class-IV pyridoxal-phosphate-dependent aminotransferase family.</text>
</comment>
<evidence type="ECO:0000256" key="3">
    <source>
        <dbReference type="ARBA" id="ARBA00022576"/>
    </source>
</evidence>
<evidence type="ECO:0000256" key="4">
    <source>
        <dbReference type="ARBA" id="ARBA00022679"/>
    </source>
</evidence>
<dbReference type="EMBL" id="JAPEUY010000020">
    <property type="protein sequence ID" value="KAJ4363017.1"/>
    <property type="molecule type" value="Genomic_DNA"/>
</dbReference>
<accession>A0A9W8Y059</accession>
<dbReference type="GO" id="GO:0005739">
    <property type="term" value="C:mitochondrion"/>
    <property type="evidence" value="ECO:0007669"/>
    <property type="project" value="TreeGrafter"/>
</dbReference>
<evidence type="ECO:0000256" key="10">
    <source>
        <dbReference type="SAM" id="MobiDB-lite"/>
    </source>
</evidence>
<dbReference type="PANTHER" id="PTHR11825:SF69">
    <property type="entry name" value="BRANCHED-CHAIN-AMINO-ACID AMINOTRANSFERASE"/>
    <property type="match status" value="1"/>
</dbReference>
<sequence length="408" mass="45134">MESKPEFESKALSTTKPTNAMAPTSQLDPSKLTITLTDTPIPLPPEQSGSTKIHTDHILLINWTSAHGWSTPKIQPYTNLSLPPTASTLHYATSCFEGLKLYRGYDGALRLFRPLENCRRLLDSARRAALPEFDPEALLQLVRALCRVDGPRWLPDDDTARGECLYIRPTIMGIDADLGCHVPSEVLLYVLMTHAPKFPATQMANGMKLLVSSELQVRSWLGGSGAAKVSANYGPTLVAFGEAQRKGYDQVLWLFGPERKVTEAGGANFFVIWRRKDGGLEMVTAGLESGLILPGVTRRSIVELARRRFGETREWSVDGKAVVAEKMDVVERDFTIHEIGEAAEEERLLEAFAVGTAVAVTPVSRIDVEDRSISVQLDATPHRKLLSAWMSDIVYGRMESEWTEVVEV</sequence>
<evidence type="ECO:0000256" key="5">
    <source>
        <dbReference type="ARBA" id="ARBA00022898"/>
    </source>
</evidence>
<keyword evidence="9" id="KW-0100">Branched-chain amino acid biosynthesis</keyword>
<evidence type="ECO:0000313" key="11">
    <source>
        <dbReference type="EMBL" id="KAJ4363017.1"/>
    </source>
</evidence>
<dbReference type="GO" id="GO:0009098">
    <property type="term" value="P:L-leucine biosynthetic process"/>
    <property type="evidence" value="ECO:0007669"/>
    <property type="project" value="TreeGrafter"/>
</dbReference>
<keyword evidence="12" id="KW-1185">Reference proteome</keyword>
<evidence type="ECO:0000256" key="9">
    <source>
        <dbReference type="RuleBase" id="RU004517"/>
    </source>
</evidence>
<comment type="catalytic activity">
    <reaction evidence="9">
        <text>L-valine + 2-oxoglutarate = 3-methyl-2-oxobutanoate + L-glutamate</text>
        <dbReference type="Rhea" id="RHEA:24813"/>
        <dbReference type="ChEBI" id="CHEBI:11851"/>
        <dbReference type="ChEBI" id="CHEBI:16810"/>
        <dbReference type="ChEBI" id="CHEBI:29985"/>
        <dbReference type="ChEBI" id="CHEBI:57762"/>
        <dbReference type="EC" id="2.6.1.42"/>
    </reaction>
</comment>
<keyword evidence="4 9" id="KW-0808">Transferase</keyword>
<dbReference type="InterPro" id="IPR043132">
    <property type="entry name" value="BCAT-like_C"/>
</dbReference>
<feature type="modified residue" description="N6-(pyridoxal phosphate)lysine" evidence="6">
    <location>
        <position position="228"/>
    </location>
</feature>
<comment type="catalytic activity">
    <reaction evidence="9">
        <text>L-isoleucine + 2-oxoglutarate = (S)-3-methyl-2-oxopentanoate + L-glutamate</text>
        <dbReference type="Rhea" id="RHEA:24801"/>
        <dbReference type="ChEBI" id="CHEBI:16810"/>
        <dbReference type="ChEBI" id="CHEBI:29985"/>
        <dbReference type="ChEBI" id="CHEBI:35146"/>
        <dbReference type="ChEBI" id="CHEBI:58045"/>
        <dbReference type="EC" id="2.6.1.42"/>
    </reaction>
</comment>
<dbReference type="InterPro" id="IPR001544">
    <property type="entry name" value="Aminotrans_IV"/>
</dbReference>
<keyword evidence="5 8" id="KW-0663">Pyridoxal phosphate</keyword>
<gene>
    <name evidence="11" type="ORF">N0V83_010135</name>
</gene>
<dbReference type="InterPro" id="IPR036038">
    <property type="entry name" value="Aminotransferase-like"/>
</dbReference>
<dbReference type="Pfam" id="PF01063">
    <property type="entry name" value="Aminotran_4"/>
    <property type="match status" value="1"/>
</dbReference>
<dbReference type="InterPro" id="IPR043131">
    <property type="entry name" value="BCAT-like_N"/>
</dbReference>
<comment type="caution">
    <text evidence="11">The sequence shown here is derived from an EMBL/GenBank/DDBJ whole genome shotgun (WGS) entry which is preliminary data.</text>
</comment>
<dbReference type="SUPFAM" id="SSF56752">
    <property type="entry name" value="D-aminoacid aminotransferase-like PLP-dependent enzymes"/>
    <property type="match status" value="1"/>
</dbReference>
<dbReference type="EC" id="2.6.1.42" evidence="9"/>
<dbReference type="Gene3D" id="3.30.470.10">
    <property type="match status" value="1"/>
</dbReference>
<name>A0A9W8Y059_9PLEO</name>
<dbReference type="PIRSF" id="PIRSF006468">
    <property type="entry name" value="BCAT1"/>
    <property type="match status" value="1"/>
</dbReference>
<proteinExistence type="inferred from homology"/>
<comment type="cofactor">
    <cofactor evidence="1 8">
        <name>pyridoxal 5'-phosphate</name>
        <dbReference type="ChEBI" id="CHEBI:597326"/>
    </cofactor>
</comment>
<dbReference type="GO" id="GO:0004084">
    <property type="term" value="F:branched-chain-amino-acid transaminase activity"/>
    <property type="evidence" value="ECO:0007669"/>
    <property type="project" value="UniProtKB-EC"/>
</dbReference>
<evidence type="ECO:0000256" key="1">
    <source>
        <dbReference type="ARBA" id="ARBA00001933"/>
    </source>
</evidence>
<dbReference type="Proteomes" id="UP001140560">
    <property type="component" value="Unassembled WGS sequence"/>
</dbReference>
<dbReference type="InterPro" id="IPR005786">
    <property type="entry name" value="B_amino_transII"/>
</dbReference>
<dbReference type="AlphaFoldDB" id="A0A9W8Y059"/>
<comment type="catalytic activity">
    <reaction evidence="9">
        <text>L-leucine + 2-oxoglutarate = 4-methyl-2-oxopentanoate + L-glutamate</text>
        <dbReference type="Rhea" id="RHEA:18321"/>
        <dbReference type="ChEBI" id="CHEBI:16810"/>
        <dbReference type="ChEBI" id="CHEBI:17865"/>
        <dbReference type="ChEBI" id="CHEBI:29985"/>
        <dbReference type="ChEBI" id="CHEBI:57427"/>
        <dbReference type="EC" id="2.6.1.42"/>
    </reaction>
</comment>